<dbReference type="PROSITE" id="PS00211">
    <property type="entry name" value="ABC_TRANSPORTER_1"/>
    <property type="match status" value="1"/>
</dbReference>
<dbReference type="EMBL" id="FQVH01000047">
    <property type="protein sequence ID" value="SHF80985.1"/>
    <property type="molecule type" value="Genomic_DNA"/>
</dbReference>
<evidence type="ECO:0000313" key="7">
    <source>
        <dbReference type="Proteomes" id="UP000184088"/>
    </source>
</evidence>
<dbReference type="SMART" id="SM00382">
    <property type="entry name" value="AAA"/>
    <property type="match status" value="1"/>
</dbReference>
<gene>
    <name evidence="6" type="ORF">SAMN02746089_02588</name>
</gene>
<evidence type="ECO:0000256" key="1">
    <source>
        <dbReference type="ARBA" id="ARBA00005417"/>
    </source>
</evidence>
<dbReference type="InterPro" id="IPR003439">
    <property type="entry name" value="ABC_transporter-like_ATP-bd"/>
</dbReference>
<keyword evidence="4" id="KW-0067">ATP-binding</keyword>
<dbReference type="PANTHER" id="PTHR43335">
    <property type="entry name" value="ABC TRANSPORTER, ATP-BINDING PROTEIN"/>
    <property type="match status" value="1"/>
</dbReference>
<sequence length="294" mass="33527">MNLTIERVSKRYKDKWALKDFSTELSNGVYGLLGPNGSGKTTLMKIIVDILKPTNGRILLDGRDIHVLGDRYRDLLGYLPQEFGLYKNFTARRFLMYIAALKGIEKHDAEVKVEEVLELVNLKSESRRKIGTFSGGMKQRLGIAQAMLNDPQILILDEPTAGLDPKERIRFRNLISEISGDRIILISTHIVSDIEYIASDTLLIKEGRLIKKGSPQSILNDIKGKVWVSKIQEDVLEALKEKYKLGSIRRTDDGMIEARIISDRKPLPDSVQVEPRFEDVYLYYFDSEVLDIKK</sequence>
<dbReference type="CDD" id="cd03264">
    <property type="entry name" value="ABC_drug_resistance_like"/>
    <property type="match status" value="1"/>
</dbReference>
<evidence type="ECO:0000259" key="5">
    <source>
        <dbReference type="PROSITE" id="PS50893"/>
    </source>
</evidence>
<evidence type="ECO:0000313" key="6">
    <source>
        <dbReference type="EMBL" id="SHF80985.1"/>
    </source>
</evidence>
<dbReference type="PANTHER" id="PTHR43335:SF2">
    <property type="entry name" value="ABC TRANSPORTER, ATP-BINDING PROTEIN"/>
    <property type="match status" value="1"/>
</dbReference>
<dbReference type="GO" id="GO:0016887">
    <property type="term" value="F:ATP hydrolysis activity"/>
    <property type="evidence" value="ECO:0007669"/>
    <property type="project" value="InterPro"/>
</dbReference>
<protein>
    <submittedName>
        <fullName evidence="6">ABC-type multidrug transport system, ATPase component</fullName>
    </submittedName>
</protein>
<evidence type="ECO:0000256" key="2">
    <source>
        <dbReference type="ARBA" id="ARBA00022448"/>
    </source>
</evidence>
<dbReference type="GO" id="GO:0005524">
    <property type="term" value="F:ATP binding"/>
    <property type="evidence" value="ECO:0007669"/>
    <property type="project" value="UniProtKB-KW"/>
</dbReference>
<dbReference type="Pfam" id="PF00005">
    <property type="entry name" value="ABC_tran"/>
    <property type="match status" value="1"/>
</dbReference>
<name>A0A1M5EP39_9THEO</name>
<proteinExistence type="inferred from homology"/>
<comment type="similarity">
    <text evidence="1">Belongs to the ABC transporter superfamily.</text>
</comment>
<accession>A0A1M5EP39</accession>
<dbReference type="InterPro" id="IPR003593">
    <property type="entry name" value="AAA+_ATPase"/>
</dbReference>
<dbReference type="PROSITE" id="PS50893">
    <property type="entry name" value="ABC_TRANSPORTER_2"/>
    <property type="match status" value="1"/>
</dbReference>
<dbReference type="RefSeq" id="WP_073346247.1">
    <property type="nucleotide sequence ID" value="NZ_FQVH01000047.1"/>
</dbReference>
<organism evidence="6 7">
    <name type="scientific">Caldanaerobius fijiensis DSM 17918</name>
    <dbReference type="NCBI Taxonomy" id="1121256"/>
    <lineage>
        <taxon>Bacteria</taxon>
        <taxon>Bacillati</taxon>
        <taxon>Bacillota</taxon>
        <taxon>Clostridia</taxon>
        <taxon>Thermoanaerobacterales</taxon>
        <taxon>Thermoanaerobacteraceae</taxon>
        <taxon>Caldanaerobius</taxon>
    </lineage>
</organism>
<reference evidence="6 7" key="1">
    <citation type="submission" date="2016-11" db="EMBL/GenBank/DDBJ databases">
        <authorList>
            <person name="Jaros S."/>
            <person name="Januszkiewicz K."/>
            <person name="Wedrychowicz H."/>
        </authorList>
    </citation>
    <scope>NUCLEOTIDE SEQUENCE [LARGE SCALE GENOMIC DNA]</scope>
    <source>
        <strain evidence="6 7">DSM 17918</strain>
    </source>
</reference>
<dbReference type="SUPFAM" id="SSF52540">
    <property type="entry name" value="P-loop containing nucleoside triphosphate hydrolases"/>
    <property type="match status" value="1"/>
</dbReference>
<dbReference type="Gene3D" id="3.40.50.300">
    <property type="entry name" value="P-loop containing nucleotide triphosphate hydrolases"/>
    <property type="match status" value="1"/>
</dbReference>
<keyword evidence="7" id="KW-1185">Reference proteome</keyword>
<keyword evidence="3" id="KW-0547">Nucleotide-binding</keyword>
<dbReference type="InterPro" id="IPR027417">
    <property type="entry name" value="P-loop_NTPase"/>
</dbReference>
<dbReference type="Proteomes" id="UP000184088">
    <property type="component" value="Unassembled WGS sequence"/>
</dbReference>
<dbReference type="InterPro" id="IPR017871">
    <property type="entry name" value="ABC_transporter-like_CS"/>
</dbReference>
<dbReference type="STRING" id="1121256.SAMN02746089_02588"/>
<dbReference type="OrthoDB" id="9810992at2"/>
<evidence type="ECO:0000256" key="4">
    <source>
        <dbReference type="ARBA" id="ARBA00022840"/>
    </source>
</evidence>
<dbReference type="AlphaFoldDB" id="A0A1M5EP39"/>
<evidence type="ECO:0000256" key="3">
    <source>
        <dbReference type="ARBA" id="ARBA00022741"/>
    </source>
</evidence>
<feature type="domain" description="ABC transporter" evidence="5">
    <location>
        <begin position="3"/>
        <end position="231"/>
    </location>
</feature>
<keyword evidence="2" id="KW-0813">Transport</keyword>